<feature type="chain" id="PRO_5044863902" description="GDNF family receptor alpha-like" evidence="1">
    <location>
        <begin position="19"/>
        <end position="773"/>
    </location>
</feature>
<name>A0ABD2QNX3_9PLAT</name>
<evidence type="ECO:0000313" key="3">
    <source>
        <dbReference type="Proteomes" id="UP001626550"/>
    </source>
</evidence>
<feature type="signal peptide" evidence="1">
    <location>
        <begin position="1"/>
        <end position="18"/>
    </location>
</feature>
<keyword evidence="1" id="KW-0732">Signal</keyword>
<evidence type="ECO:0000313" key="2">
    <source>
        <dbReference type="EMBL" id="KAL3321133.1"/>
    </source>
</evidence>
<comment type="caution">
    <text evidence="2">The sequence shown here is derived from an EMBL/GenBank/DDBJ whole genome shotgun (WGS) entry which is preliminary data.</text>
</comment>
<organism evidence="2 3">
    <name type="scientific">Cichlidogyrus casuarinus</name>
    <dbReference type="NCBI Taxonomy" id="1844966"/>
    <lineage>
        <taxon>Eukaryota</taxon>
        <taxon>Metazoa</taxon>
        <taxon>Spiralia</taxon>
        <taxon>Lophotrochozoa</taxon>
        <taxon>Platyhelminthes</taxon>
        <taxon>Monogenea</taxon>
        <taxon>Monopisthocotylea</taxon>
        <taxon>Dactylogyridea</taxon>
        <taxon>Ancyrocephalidae</taxon>
        <taxon>Cichlidogyrus</taxon>
    </lineage>
</organism>
<protein>
    <recommendedName>
        <fullName evidence="4">GDNF family receptor alpha-like</fullName>
    </recommendedName>
</protein>
<dbReference type="EMBL" id="JBJKFK010000009">
    <property type="protein sequence ID" value="KAL3321133.1"/>
    <property type="molecule type" value="Genomic_DNA"/>
</dbReference>
<dbReference type="Proteomes" id="UP001626550">
    <property type="component" value="Unassembled WGS sequence"/>
</dbReference>
<dbReference type="PANTHER" id="PTHR10269:SF12">
    <property type="entry name" value="GLIAL CELL LINE-DERIVED NEUROTROPHIC FAMILY RECEPTOR-LIKE, ISOFORM E"/>
    <property type="match status" value="1"/>
</dbReference>
<sequence length="773" mass="88480">MMLVQFLLLCLLLYVGSALKSNCLNALQDCTLSQSQCQQSVFRFEQHCGSLDDKNVIFEGCKRDAAKNCVAAFANLKKSHPKLEGCECFNLKDMEEMKRCNRVYSVLKKHPCLTDPPTYSNEVRAPPVIANPPLLPSLSYMNNETTTNKPESDFSDRDKARFVQKYRKSDLRQLLREAFGLTDKFENQLASSAPAVQICTNLQSNCQADTTCLNQLRWFTSRCTGCDPNLNNYKDQAQCAATLKNLTHLGFDLCICPRDALSQSQFAECREFQRQFDDLSCVSSTGTLAHKFSNVQLGESCYQVYQECLRSADCLGRYLQLRDACQWEHQAPNCPTISQCHMEMAKFYSQHRNLTLVGKALTCDCPISPHDDDCMQQRKIFRPMCALQSSFNTFAKNHCLQNLNDCSLDQSCRLAYNEFTKHCLNNDRDKCLESYRKLWTTQKALSDCKCDSEFRLSLPTNRLYGNPLIRLNPAQVDLCKEINAGLHKVDVLSTVPKYQLSKQESAPDRIAKAVVEKYNFPEVWFVRLYQFADVDLILEAENGRVCSVVCWPAYMCRGIPCTHLAAHIVDGLIAHTICPTQRGDTLYRIDSRHFVCHDQAFIWDRKSKAGEEETRQFIFYLCSVYAHRLVFWSLVNQTKTKTGVKFIFVGLQLVVGYRSTEHNYIMVKLRELEKNPRKPRRPNVRQNLAELVKELNAVLAYLIGSSTQCRLVLNQAKYVINEHKLNFSILAISPTGFVTSTDMEVSHQQRFISMFKKPPLYGPINKLFYCRAL</sequence>
<accession>A0ABD2QNX3</accession>
<proteinExistence type="predicted"/>
<dbReference type="AlphaFoldDB" id="A0ABD2QNX3"/>
<evidence type="ECO:0008006" key="4">
    <source>
        <dbReference type="Google" id="ProtNLM"/>
    </source>
</evidence>
<gene>
    <name evidence="2" type="ORF">Ciccas_000166</name>
</gene>
<evidence type="ECO:0000256" key="1">
    <source>
        <dbReference type="SAM" id="SignalP"/>
    </source>
</evidence>
<reference evidence="2 3" key="1">
    <citation type="submission" date="2024-11" db="EMBL/GenBank/DDBJ databases">
        <title>Adaptive evolution of stress response genes in parasites aligns with host niche diversity.</title>
        <authorList>
            <person name="Hahn C."/>
            <person name="Resl P."/>
        </authorList>
    </citation>
    <scope>NUCLEOTIDE SEQUENCE [LARGE SCALE GENOMIC DNA]</scope>
    <source>
        <strain evidence="2">EGGRZ-B1_66</strain>
        <tissue evidence="2">Body</tissue>
    </source>
</reference>
<keyword evidence="3" id="KW-1185">Reference proteome</keyword>
<dbReference type="InterPro" id="IPR003438">
    <property type="entry name" value="GDNF_rcpt"/>
</dbReference>
<dbReference type="PANTHER" id="PTHR10269">
    <property type="entry name" value="GDNF RECEPTOR ALPHA"/>
    <property type="match status" value="1"/>
</dbReference>